<dbReference type="Proteomes" id="UP000278807">
    <property type="component" value="Unassembled WGS sequence"/>
</dbReference>
<dbReference type="AlphaFoldDB" id="A0A0R3TCN9"/>
<evidence type="ECO:0000313" key="2">
    <source>
        <dbReference type="EMBL" id="VDO00686.1"/>
    </source>
</evidence>
<evidence type="ECO:0000313" key="4">
    <source>
        <dbReference type="WBParaSite" id="HNAJ_0000482801-mRNA-1"/>
    </source>
</evidence>
<dbReference type="OrthoDB" id="9993736at2759"/>
<dbReference type="WBParaSite" id="HNAJ_0000482801-mRNA-1">
    <property type="protein sequence ID" value="HNAJ_0000482801-mRNA-1"/>
    <property type="gene ID" value="HNAJ_0000482801"/>
</dbReference>
<gene>
    <name evidence="2" type="ORF">HNAJ_LOCUS4826</name>
</gene>
<keyword evidence="1" id="KW-1133">Transmembrane helix</keyword>
<keyword evidence="1" id="KW-0472">Membrane</keyword>
<sequence>MIASVCEHELAGVYTGPGVRRPGFHQSSIPLRPIWEEPGFQPLERPRWETPTYGRQSLPVPSPIGPGVVGVPSVLAKANESLVAQLGIGRTEPFYYVFNLTAYGIYIQPWKYPDFRNIQETIKTQARFKIFCSAVKTAGSLYGCGLGGALLVDIGLSLFMIVMTGYKTRLKMLKELSEYKQAASFRRSNDNVNSL</sequence>
<proteinExistence type="predicted"/>
<accession>A0A0R3TCN9</accession>
<keyword evidence="1" id="KW-0812">Transmembrane</keyword>
<name>A0A0R3TCN9_RODNA</name>
<evidence type="ECO:0000256" key="1">
    <source>
        <dbReference type="SAM" id="Phobius"/>
    </source>
</evidence>
<evidence type="ECO:0000313" key="3">
    <source>
        <dbReference type="Proteomes" id="UP000278807"/>
    </source>
</evidence>
<organism evidence="4">
    <name type="scientific">Rodentolepis nana</name>
    <name type="common">Dwarf tapeworm</name>
    <name type="synonym">Hymenolepis nana</name>
    <dbReference type="NCBI Taxonomy" id="102285"/>
    <lineage>
        <taxon>Eukaryota</taxon>
        <taxon>Metazoa</taxon>
        <taxon>Spiralia</taxon>
        <taxon>Lophotrochozoa</taxon>
        <taxon>Platyhelminthes</taxon>
        <taxon>Cestoda</taxon>
        <taxon>Eucestoda</taxon>
        <taxon>Cyclophyllidea</taxon>
        <taxon>Hymenolepididae</taxon>
        <taxon>Rodentolepis</taxon>
    </lineage>
</organism>
<dbReference type="EMBL" id="UZAE01003691">
    <property type="protein sequence ID" value="VDO00686.1"/>
    <property type="molecule type" value="Genomic_DNA"/>
</dbReference>
<keyword evidence="3" id="KW-1185">Reference proteome</keyword>
<protein>
    <submittedName>
        <fullName evidence="4">Endoplasmic reticulum-Golgi intermediate compartment protein 2</fullName>
    </submittedName>
</protein>
<reference evidence="4" key="1">
    <citation type="submission" date="2017-02" db="UniProtKB">
        <authorList>
            <consortium name="WormBaseParasite"/>
        </authorList>
    </citation>
    <scope>IDENTIFICATION</scope>
</reference>
<feature type="transmembrane region" description="Helical" evidence="1">
    <location>
        <begin position="140"/>
        <end position="166"/>
    </location>
</feature>
<reference evidence="2 3" key="2">
    <citation type="submission" date="2018-11" db="EMBL/GenBank/DDBJ databases">
        <authorList>
            <consortium name="Pathogen Informatics"/>
        </authorList>
    </citation>
    <scope>NUCLEOTIDE SEQUENCE [LARGE SCALE GENOMIC DNA]</scope>
</reference>